<evidence type="ECO:0000313" key="2">
    <source>
        <dbReference type="Proteomes" id="UP000265520"/>
    </source>
</evidence>
<dbReference type="Proteomes" id="UP000265520">
    <property type="component" value="Unassembled WGS sequence"/>
</dbReference>
<dbReference type="EMBL" id="LXQA011389468">
    <property type="protein sequence ID" value="MCI95526.1"/>
    <property type="molecule type" value="Genomic_DNA"/>
</dbReference>
<sequence>MQQCMARSAAPPARSAVVRRKQHKFNTYSAQRSSIWRAAQLSE</sequence>
<comment type="caution">
    <text evidence="1">The sequence shown here is derived from an EMBL/GenBank/DDBJ whole genome shotgun (WGS) entry which is preliminary data.</text>
</comment>
<proteinExistence type="predicted"/>
<evidence type="ECO:0000313" key="1">
    <source>
        <dbReference type="EMBL" id="MCI95526.1"/>
    </source>
</evidence>
<organism evidence="1 2">
    <name type="scientific">Trifolium medium</name>
    <dbReference type="NCBI Taxonomy" id="97028"/>
    <lineage>
        <taxon>Eukaryota</taxon>
        <taxon>Viridiplantae</taxon>
        <taxon>Streptophyta</taxon>
        <taxon>Embryophyta</taxon>
        <taxon>Tracheophyta</taxon>
        <taxon>Spermatophyta</taxon>
        <taxon>Magnoliopsida</taxon>
        <taxon>eudicotyledons</taxon>
        <taxon>Gunneridae</taxon>
        <taxon>Pentapetalae</taxon>
        <taxon>rosids</taxon>
        <taxon>fabids</taxon>
        <taxon>Fabales</taxon>
        <taxon>Fabaceae</taxon>
        <taxon>Papilionoideae</taxon>
        <taxon>50 kb inversion clade</taxon>
        <taxon>NPAAA clade</taxon>
        <taxon>Hologalegina</taxon>
        <taxon>IRL clade</taxon>
        <taxon>Trifolieae</taxon>
        <taxon>Trifolium</taxon>
    </lineage>
</organism>
<name>A0A392W552_9FABA</name>
<protein>
    <submittedName>
        <fullName evidence="1">Uncharacterized protein</fullName>
    </submittedName>
</protein>
<dbReference type="AlphaFoldDB" id="A0A392W552"/>
<reference evidence="1 2" key="1">
    <citation type="journal article" date="2018" name="Front. Plant Sci.">
        <title>Red Clover (Trifolium pratense) and Zigzag Clover (T. medium) - A Picture of Genomic Similarities and Differences.</title>
        <authorList>
            <person name="Dluhosova J."/>
            <person name="Istvanek J."/>
            <person name="Nedelnik J."/>
            <person name="Repkova J."/>
        </authorList>
    </citation>
    <scope>NUCLEOTIDE SEQUENCE [LARGE SCALE GENOMIC DNA]</scope>
    <source>
        <strain evidence="2">cv. 10/8</strain>
        <tissue evidence="1">Leaf</tissue>
    </source>
</reference>
<feature type="non-terminal residue" evidence="1">
    <location>
        <position position="43"/>
    </location>
</feature>
<accession>A0A392W552</accession>
<keyword evidence="2" id="KW-1185">Reference proteome</keyword>